<dbReference type="GO" id="GO:0005634">
    <property type="term" value="C:nucleus"/>
    <property type="evidence" value="ECO:0007669"/>
    <property type="project" value="TreeGrafter"/>
</dbReference>
<dbReference type="Gene3D" id="3.30.565.10">
    <property type="entry name" value="Histidine kinase-like ATPase, C-terminal domain"/>
    <property type="match status" value="1"/>
</dbReference>
<dbReference type="PANTHER" id="PTHR23336">
    <property type="entry name" value="ZINC FINGER CW-TYPE COILED-COIL DOMAIN PROTEIN 3"/>
    <property type="match status" value="1"/>
</dbReference>
<dbReference type="GO" id="GO:0016887">
    <property type="term" value="F:ATP hydrolysis activity"/>
    <property type="evidence" value="ECO:0007669"/>
    <property type="project" value="InterPro"/>
</dbReference>
<sequence length="139" mass="15578">MAELIDNAYDPDVEASELHIDIRKINGKDCLTVTDNGNGMDVDHLEKMLSLGFCEKEQYEKAEGPRARKPIGRFGNGFKSGSMRLAKDALVFTVSEESETGSIGFLSQTLCKEHNYDTLILPIMEYQFQDQDHILSLGM</sequence>
<evidence type="ECO:0000313" key="1">
    <source>
        <dbReference type="EMBL" id="KAK7087847.1"/>
    </source>
</evidence>
<keyword evidence="2" id="KW-1185">Reference proteome</keyword>
<name>A0AAN9AJ37_9CAEN</name>
<reference evidence="1 2" key="1">
    <citation type="submission" date="2024-02" db="EMBL/GenBank/DDBJ databases">
        <title>Chromosome-scale genome assembly of the rough periwinkle Littorina saxatilis.</title>
        <authorList>
            <person name="De Jode A."/>
            <person name="Faria R."/>
            <person name="Formenti G."/>
            <person name="Sims Y."/>
            <person name="Smith T.P."/>
            <person name="Tracey A."/>
            <person name="Wood J.M.D."/>
            <person name="Zagrodzka Z.B."/>
            <person name="Johannesson K."/>
            <person name="Butlin R.K."/>
            <person name="Leder E.H."/>
        </authorList>
    </citation>
    <scope>NUCLEOTIDE SEQUENCE [LARGE SCALE GENOMIC DNA]</scope>
    <source>
        <strain evidence="1">Snail1</strain>
        <tissue evidence="1">Muscle</tissue>
    </source>
</reference>
<dbReference type="EMBL" id="JBAMIC010004070">
    <property type="protein sequence ID" value="KAK7087847.1"/>
    <property type="molecule type" value="Genomic_DNA"/>
</dbReference>
<dbReference type="InterPro" id="IPR036890">
    <property type="entry name" value="HATPase_C_sf"/>
</dbReference>
<protein>
    <submittedName>
        <fullName evidence="1">Uncharacterized protein</fullName>
    </submittedName>
</protein>
<accession>A0AAN9AJ37</accession>
<dbReference type="SUPFAM" id="SSF55874">
    <property type="entry name" value="ATPase domain of HSP90 chaperone/DNA topoisomerase II/histidine kinase"/>
    <property type="match status" value="1"/>
</dbReference>
<organism evidence="1 2">
    <name type="scientific">Littorina saxatilis</name>
    <dbReference type="NCBI Taxonomy" id="31220"/>
    <lineage>
        <taxon>Eukaryota</taxon>
        <taxon>Metazoa</taxon>
        <taxon>Spiralia</taxon>
        <taxon>Lophotrochozoa</taxon>
        <taxon>Mollusca</taxon>
        <taxon>Gastropoda</taxon>
        <taxon>Caenogastropoda</taxon>
        <taxon>Littorinimorpha</taxon>
        <taxon>Littorinoidea</taxon>
        <taxon>Littorinidae</taxon>
        <taxon>Littorina</taxon>
    </lineage>
</organism>
<evidence type="ECO:0000313" key="2">
    <source>
        <dbReference type="Proteomes" id="UP001374579"/>
    </source>
</evidence>
<dbReference type="Pfam" id="PF13589">
    <property type="entry name" value="HATPase_c_3"/>
    <property type="match status" value="1"/>
</dbReference>
<dbReference type="PANTHER" id="PTHR23336:SF76">
    <property type="entry name" value="MORC S5 DOMAIN-CONTAINING PROTEIN"/>
    <property type="match status" value="1"/>
</dbReference>
<dbReference type="Proteomes" id="UP001374579">
    <property type="component" value="Unassembled WGS sequence"/>
</dbReference>
<dbReference type="AlphaFoldDB" id="A0AAN9AJ37"/>
<comment type="caution">
    <text evidence="1">The sequence shown here is derived from an EMBL/GenBank/DDBJ whole genome shotgun (WGS) entry which is preliminary data.</text>
</comment>
<gene>
    <name evidence="1" type="ORF">V1264_021847</name>
</gene>
<dbReference type="InterPro" id="IPR045261">
    <property type="entry name" value="MORC_ATPase"/>
</dbReference>
<proteinExistence type="predicted"/>